<feature type="compositionally biased region" description="Basic and acidic residues" evidence="7">
    <location>
        <begin position="84"/>
        <end position="95"/>
    </location>
</feature>
<evidence type="ECO:0000313" key="11">
    <source>
        <dbReference type="Proteomes" id="UP000095284"/>
    </source>
</evidence>
<dbReference type="PROSITE" id="PS00036">
    <property type="entry name" value="BZIP_BASIC"/>
    <property type="match status" value="1"/>
</dbReference>
<sequence length="360" mass="40162">MAKLYLIQNQTLVPATLVAPVRVNPARQTKAPLPVEKILEDPDVLLKPQKTNNQPRRRERLTHLTPEEKLNRRKMKNREAAQNARDRKKEQGKQMEDVLRQLAAENKKLRNENAKLKAQVARLSGQRSSYSSASTELDLPASPDSAYASSSTSALSPVSSTNSSTGYQPVVYYDNGPNQALSESSHYSLSASQSPEPSRPIVPSDDRSARLPATAARHEEMVPEPFEGAVGHYVEVYADDAQHAAEFDEFGRVPAADFDFQPCTSYENSPSYESGKIGDLNSSFEAGYEQPQEFQTPSLEFQDKKEGFAGLPAFDDLVQSDFLDELCSELEIYPAQEESTPYLNDIDMDSQNLFDWCDNM</sequence>
<feature type="compositionally biased region" description="Low complexity" evidence="7">
    <location>
        <begin position="182"/>
        <end position="194"/>
    </location>
</feature>
<organism evidence="11 13">
    <name type="scientific">Bursaphelenchus xylophilus</name>
    <name type="common">Pinewood nematode worm</name>
    <name type="synonym">Aphelenchoides xylophilus</name>
    <dbReference type="NCBI Taxonomy" id="6326"/>
    <lineage>
        <taxon>Eukaryota</taxon>
        <taxon>Metazoa</taxon>
        <taxon>Ecdysozoa</taxon>
        <taxon>Nematoda</taxon>
        <taxon>Chromadorea</taxon>
        <taxon>Rhabditida</taxon>
        <taxon>Tylenchina</taxon>
        <taxon>Tylenchomorpha</taxon>
        <taxon>Aphelenchoidea</taxon>
        <taxon>Aphelenchoididae</taxon>
        <taxon>Bursaphelenchus</taxon>
    </lineage>
</organism>
<evidence type="ECO:0000313" key="13">
    <source>
        <dbReference type="WBParaSite" id="BXY_0292500.1"/>
    </source>
</evidence>
<dbReference type="PANTHER" id="PTHR46542:SF1">
    <property type="entry name" value="X-BOX BINDING PROTEIN 1"/>
    <property type="match status" value="1"/>
</dbReference>
<dbReference type="AlphaFoldDB" id="A0A1I7RQD2"/>
<dbReference type="InterPro" id="IPR004827">
    <property type="entry name" value="bZIP"/>
</dbReference>
<dbReference type="InterPro" id="IPR046347">
    <property type="entry name" value="bZIP_sf"/>
</dbReference>
<keyword evidence="1" id="KW-0832">Ubl conjugation</keyword>
<dbReference type="Proteomes" id="UP000095284">
    <property type="component" value="Unplaced"/>
</dbReference>
<gene>
    <name evidence="9" type="ORF">BXYJ_LOCUS5597</name>
</gene>
<accession>A0A1I7RQD2</accession>
<evidence type="ECO:0000256" key="4">
    <source>
        <dbReference type="ARBA" id="ARBA00023163"/>
    </source>
</evidence>
<dbReference type="PANTHER" id="PTHR46542">
    <property type="entry name" value="X-BOX BINDING PROTEIN 1"/>
    <property type="match status" value="1"/>
</dbReference>
<dbReference type="SUPFAM" id="SSF57959">
    <property type="entry name" value="Leucine zipper domain"/>
    <property type="match status" value="1"/>
</dbReference>
<feature type="region of interest" description="Disordered" evidence="7">
    <location>
        <begin position="120"/>
        <end position="219"/>
    </location>
</feature>
<dbReference type="WBParaSite" id="BXY_0292500.1">
    <property type="protein sequence ID" value="BXY_0292500.1"/>
    <property type="gene ID" value="BXY_0292500"/>
</dbReference>
<protein>
    <recommendedName>
        <fullName evidence="6">X-box-binding protein 1</fullName>
    </recommendedName>
</protein>
<keyword evidence="12" id="KW-1185">Reference proteome</keyword>
<dbReference type="GO" id="GO:0000977">
    <property type="term" value="F:RNA polymerase II transcription regulatory region sequence-specific DNA binding"/>
    <property type="evidence" value="ECO:0007669"/>
    <property type="project" value="TreeGrafter"/>
</dbReference>
<dbReference type="eggNOG" id="KOG4005">
    <property type="taxonomic scope" value="Eukaryota"/>
</dbReference>
<evidence type="ECO:0000256" key="7">
    <source>
        <dbReference type="SAM" id="MobiDB-lite"/>
    </source>
</evidence>
<dbReference type="OrthoDB" id="20960at2759"/>
<dbReference type="SMART" id="SM00338">
    <property type="entry name" value="BRLZ"/>
    <property type="match status" value="1"/>
</dbReference>
<keyword evidence="5" id="KW-0539">Nucleus</keyword>
<feature type="domain" description="BZIP" evidence="8">
    <location>
        <begin position="67"/>
        <end position="130"/>
    </location>
</feature>
<evidence type="ECO:0000256" key="1">
    <source>
        <dbReference type="ARBA" id="ARBA00022843"/>
    </source>
</evidence>
<evidence type="ECO:0000256" key="6">
    <source>
        <dbReference type="ARBA" id="ARBA00040165"/>
    </source>
</evidence>
<keyword evidence="3" id="KW-0238">DNA-binding</keyword>
<dbReference type="CDD" id="cd14691">
    <property type="entry name" value="bZIP_XBP1"/>
    <property type="match status" value="1"/>
</dbReference>
<evidence type="ECO:0000256" key="3">
    <source>
        <dbReference type="ARBA" id="ARBA00023125"/>
    </source>
</evidence>
<keyword evidence="4" id="KW-0804">Transcription</keyword>
<feature type="region of interest" description="Disordered" evidence="7">
    <location>
        <begin position="70"/>
        <end position="95"/>
    </location>
</feature>
<dbReference type="SMR" id="A0A1I7RQD2"/>
<evidence type="ECO:0000313" key="10">
    <source>
        <dbReference type="EMBL" id="CAG9104392.1"/>
    </source>
</evidence>
<name>A0A1I7RQD2_BURXY</name>
<feature type="compositionally biased region" description="Low complexity" evidence="7">
    <location>
        <begin position="140"/>
        <end position="165"/>
    </location>
</feature>
<dbReference type="Gene3D" id="1.20.5.170">
    <property type="match status" value="1"/>
</dbReference>
<dbReference type="PROSITE" id="PS50217">
    <property type="entry name" value="BZIP"/>
    <property type="match status" value="1"/>
</dbReference>
<proteinExistence type="predicted"/>
<evidence type="ECO:0000259" key="8">
    <source>
        <dbReference type="PROSITE" id="PS50217"/>
    </source>
</evidence>
<dbReference type="EMBL" id="CAJFCV020000003">
    <property type="protein sequence ID" value="CAG9104392.1"/>
    <property type="molecule type" value="Genomic_DNA"/>
</dbReference>
<evidence type="ECO:0000313" key="9">
    <source>
        <dbReference type="EMBL" id="CAD5219275.1"/>
    </source>
</evidence>
<dbReference type="GO" id="GO:0000981">
    <property type="term" value="F:DNA-binding transcription factor activity, RNA polymerase II-specific"/>
    <property type="evidence" value="ECO:0007669"/>
    <property type="project" value="TreeGrafter"/>
</dbReference>
<dbReference type="EMBL" id="CAJFDI010000003">
    <property type="protein sequence ID" value="CAD5219275.1"/>
    <property type="molecule type" value="Genomic_DNA"/>
</dbReference>
<reference evidence="10" key="2">
    <citation type="submission" date="2020-08" db="EMBL/GenBank/DDBJ databases">
        <authorList>
            <person name="Kikuchi T."/>
        </authorList>
    </citation>
    <scope>NUCLEOTIDE SEQUENCE</scope>
    <source>
        <strain evidence="9">Ka4C1</strain>
    </source>
</reference>
<dbReference type="InterPro" id="IPR052470">
    <property type="entry name" value="ER_Stress-Reg_TF"/>
</dbReference>
<feature type="compositionally biased region" description="Polar residues" evidence="7">
    <location>
        <begin position="125"/>
        <end position="135"/>
    </location>
</feature>
<evidence type="ECO:0000256" key="5">
    <source>
        <dbReference type="ARBA" id="ARBA00023242"/>
    </source>
</evidence>
<dbReference type="Proteomes" id="UP000659654">
    <property type="component" value="Unassembled WGS sequence"/>
</dbReference>
<dbReference type="Proteomes" id="UP000582659">
    <property type="component" value="Unassembled WGS sequence"/>
</dbReference>
<evidence type="ECO:0000313" key="12">
    <source>
        <dbReference type="Proteomes" id="UP000659654"/>
    </source>
</evidence>
<keyword evidence="2" id="KW-0805">Transcription regulation</keyword>
<reference evidence="13" key="1">
    <citation type="submission" date="2016-11" db="UniProtKB">
        <authorList>
            <consortium name="WormBaseParasite"/>
        </authorList>
    </citation>
    <scope>IDENTIFICATION</scope>
</reference>
<evidence type="ECO:0000256" key="2">
    <source>
        <dbReference type="ARBA" id="ARBA00023015"/>
    </source>
</evidence>
<dbReference type="GO" id="GO:0005634">
    <property type="term" value="C:nucleus"/>
    <property type="evidence" value="ECO:0007669"/>
    <property type="project" value="TreeGrafter"/>
</dbReference>
<dbReference type="Pfam" id="PF00170">
    <property type="entry name" value="bZIP_1"/>
    <property type="match status" value="1"/>
</dbReference>